<dbReference type="Proteomes" id="UP000826661">
    <property type="component" value="Chromosome IV"/>
</dbReference>
<gene>
    <name evidence="2" type="ORF">H0G86_007364</name>
</gene>
<feature type="domain" description="Heterokaryon incompatibility" evidence="1">
    <location>
        <begin position="24"/>
        <end position="118"/>
    </location>
</feature>
<sequence>MRLLSFNGNRLVCTKDLINEPPPYAILSHTWGGDDDEVTFSDITAGKGSDKPGYRKIQFCARQAASDGLSYFWIDTCCIDKSNSTELQREINSMFRLYKNAAKCYVYLSDVTKHGDINQLDSSSAPSWESSFRKSRWFTRGWTLQELLAPATVEFFSSECAQLGTKESLEREIHEITQIPIDVLRGRRLSQISIDKRMAWSEKRSTTYPEDKAYSLLGIFGVYIPLIYGEGQDNAFARLRRAINEQDIVKGKLDLLIPTIHY</sequence>
<accession>A0A8G0LFB2</accession>
<keyword evidence="3" id="KW-1185">Reference proteome</keyword>
<dbReference type="PANTHER" id="PTHR10622">
    <property type="entry name" value="HET DOMAIN-CONTAINING PROTEIN"/>
    <property type="match status" value="1"/>
</dbReference>
<name>A0A8G0LFB2_9HYPO</name>
<evidence type="ECO:0000313" key="2">
    <source>
        <dbReference type="EMBL" id="QYT00274.1"/>
    </source>
</evidence>
<proteinExistence type="predicted"/>
<dbReference type="InterPro" id="IPR010730">
    <property type="entry name" value="HET"/>
</dbReference>
<evidence type="ECO:0000259" key="1">
    <source>
        <dbReference type="Pfam" id="PF06985"/>
    </source>
</evidence>
<dbReference type="AlphaFoldDB" id="A0A8G0LFB2"/>
<protein>
    <submittedName>
        <fullName evidence="2">HET domain-containing protein</fullName>
    </submittedName>
</protein>
<organism evidence="2 3">
    <name type="scientific">Trichoderma simmonsii</name>
    <dbReference type="NCBI Taxonomy" id="1491479"/>
    <lineage>
        <taxon>Eukaryota</taxon>
        <taxon>Fungi</taxon>
        <taxon>Dikarya</taxon>
        <taxon>Ascomycota</taxon>
        <taxon>Pezizomycotina</taxon>
        <taxon>Sordariomycetes</taxon>
        <taxon>Hypocreomycetidae</taxon>
        <taxon>Hypocreales</taxon>
        <taxon>Hypocreaceae</taxon>
        <taxon>Trichoderma</taxon>
    </lineage>
</organism>
<reference evidence="2 3" key="1">
    <citation type="journal article" date="2021" name="BMC Genomics">
        <title>Telomere-to-telomere genome assembly of asparaginase-producing Trichoderma simmonsii.</title>
        <authorList>
            <person name="Chung D."/>
            <person name="Kwon Y.M."/>
            <person name="Yang Y."/>
        </authorList>
    </citation>
    <scope>NUCLEOTIDE SEQUENCE [LARGE SCALE GENOMIC DNA]</scope>
    <source>
        <strain evidence="2 3">GH-Sj1</strain>
    </source>
</reference>
<evidence type="ECO:0000313" key="3">
    <source>
        <dbReference type="Proteomes" id="UP000826661"/>
    </source>
</evidence>
<dbReference type="Pfam" id="PF06985">
    <property type="entry name" value="HET"/>
    <property type="match status" value="1"/>
</dbReference>
<dbReference type="EMBL" id="CP075867">
    <property type="protein sequence ID" value="QYT00274.1"/>
    <property type="molecule type" value="Genomic_DNA"/>
</dbReference>
<dbReference type="PANTHER" id="PTHR10622:SF10">
    <property type="entry name" value="HET DOMAIN-CONTAINING PROTEIN"/>
    <property type="match status" value="1"/>
</dbReference>